<reference evidence="11 12" key="1">
    <citation type="submission" date="2016-10" db="EMBL/GenBank/DDBJ databases">
        <authorList>
            <person name="de Groot N.N."/>
        </authorList>
    </citation>
    <scope>NUCLEOTIDE SEQUENCE [LARGE SCALE GENOMIC DNA]</scope>
    <source>
        <strain evidence="11 12">DSM 4180</strain>
    </source>
</reference>
<dbReference type="Pfam" id="PF13537">
    <property type="entry name" value="GATase_7"/>
    <property type="match status" value="1"/>
</dbReference>
<evidence type="ECO:0000256" key="2">
    <source>
        <dbReference type="ARBA" id="ARBA00005752"/>
    </source>
</evidence>
<evidence type="ECO:0000256" key="7">
    <source>
        <dbReference type="ARBA" id="ARBA00048741"/>
    </source>
</evidence>
<dbReference type="PANTHER" id="PTHR43284:SF1">
    <property type="entry name" value="ASPARAGINE SYNTHETASE"/>
    <property type="match status" value="1"/>
</dbReference>
<dbReference type="CDD" id="cd01991">
    <property type="entry name" value="Asn_synthase_B_C"/>
    <property type="match status" value="1"/>
</dbReference>
<organism evidence="11 12">
    <name type="scientific">Ectothiorhodospira mobilis</name>
    <dbReference type="NCBI Taxonomy" id="195064"/>
    <lineage>
        <taxon>Bacteria</taxon>
        <taxon>Pseudomonadati</taxon>
        <taxon>Pseudomonadota</taxon>
        <taxon>Gammaproteobacteria</taxon>
        <taxon>Chromatiales</taxon>
        <taxon>Ectothiorhodospiraceae</taxon>
        <taxon>Ectothiorhodospira</taxon>
    </lineage>
</organism>
<protein>
    <recommendedName>
        <fullName evidence="3">asparagine synthase (glutamine-hydrolyzing)</fullName>
        <ecNumber evidence="3">6.3.5.4</ecNumber>
    </recommendedName>
</protein>
<dbReference type="GO" id="GO:0004066">
    <property type="term" value="F:asparagine synthase (glutamine-hydrolyzing) activity"/>
    <property type="evidence" value="ECO:0007669"/>
    <property type="project" value="UniProtKB-EC"/>
</dbReference>
<keyword evidence="4 8" id="KW-0547">Nucleotide-binding</keyword>
<comment type="pathway">
    <text evidence="1">Amino-acid biosynthesis; L-asparagine biosynthesis; L-asparagine from L-aspartate (L-Gln route): step 1/1.</text>
</comment>
<keyword evidence="5 8" id="KW-0067">ATP-binding</keyword>
<dbReference type="InterPro" id="IPR001962">
    <property type="entry name" value="Asn_synthase"/>
</dbReference>
<dbReference type="Proteomes" id="UP000199556">
    <property type="component" value="Unassembled WGS sequence"/>
</dbReference>
<name>A0A1I4S4K8_ECTMO</name>
<dbReference type="InterPro" id="IPR014729">
    <property type="entry name" value="Rossmann-like_a/b/a_fold"/>
</dbReference>
<dbReference type="Gene3D" id="3.60.20.10">
    <property type="entry name" value="Glutamine Phosphoribosylpyrophosphate, subunit 1, domain 1"/>
    <property type="match status" value="1"/>
</dbReference>
<dbReference type="PIRSF" id="PIRSF001589">
    <property type="entry name" value="Asn_synthetase_glu-h"/>
    <property type="match status" value="1"/>
</dbReference>
<dbReference type="SUPFAM" id="SSF52402">
    <property type="entry name" value="Adenine nucleotide alpha hydrolases-like"/>
    <property type="match status" value="1"/>
</dbReference>
<keyword evidence="12" id="KW-1185">Reference proteome</keyword>
<comment type="similarity">
    <text evidence="2">Belongs to the asparagine synthetase family.</text>
</comment>
<dbReference type="GO" id="GO:0005524">
    <property type="term" value="F:ATP binding"/>
    <property type="evidence" value="ECO:0007669"/>
    <property type="project" value="UniProtKB-KW"/>
</dbReference>
<dbReference type="Pfam" id="PF00733">
    <property type="entry name" value="Asn_synthase"/>
    <property type="match status" value="1"/>
</dbReference>
<keyword evidence="6" id="KW-0315">Glutamine amidotransferase</keyword>
<accession>A0A1I4S4K8</accession>
<dbReference type="InterPro" id="IPR033738">
    <property type="entry name" value="AsnB_N"/>
</dbReference>
<dbReference type="InterPro" id="IPR029055">
    <property type="entry name" value="Ntn_hydrolases_N"/>
</dbReference>
<dbReference type="SUPFAM" id="SSF56235">
    <property type="entry name" value="N-terminal nucleophile aminohydrolases (Ntn hydrolases)"/>
    <property type="match status" value="1"/>
</dbReference>
<evidence type="ECO:0000256" key="4">
    <source>
        <dbReference type="ARBA" id="ARBA00022741"/>
    </source>
</evidence>
<feature type="binding site" evidence="8">
    <location>
        <position position="218"/>
    </location>
    <ligand>
        <name>ATP</name>
        <dbReference type="ChEBI" id="CHEBI:30616"/>
    </ligand>
</feature>
<evidence type="ECO:0000256" key="6">
    <source>
        <dbReference type="ARBA" id="ARBA00022962"/>
    </source>
</evidence>
<dbReference type="GO" id="GO:0006529">
    <property type="term" value="P:asparagine biosynthetic process"/>
    <property type="evidence" value="ECO:0007669"/>
    <property type="project" value="InterPro"/>
</dbReference>
<feature type="binding site" evidence="8">
    <location>
        <position position="29"/>
    </location>
    <ligand>
        <name>L-glutamine</name>
        <dbReference type="ChEBI" id="CHEBI:58359"/>
    </ligand>
</feature>
<evidence type="ECO:0000313" key="11">
    <source>
        <dbReference type="EMBL" id="SFM59438.1"/>
    </source>
</evidence>
<dbReference type="NCBIfam" id="TIGR01536">
    <property type="entry name" value="asn_synth_AEB"/>
    <property type="match status" value="1"/>
</dbReference>
<feature type="site" description="Important for beta-aspartyl-AMP intermediate formation" evidence="9">
    <location>
        <position position="294"/>
    </location>
</feature>
<evidence type="ECO:0000256" key="3">
    <source>
        <dbReference type="ARBA" id="ARBA00012737"/>
    </source>
</evidence>
<feature type="domain" description="Glutamine amidotransferase type-2" evidence="10">
    <location>
        <begin position="1"/>
        <end position="142"/>
    </location>
</feature>
<evidence type="ECO:0000256" key="5">
    <source>
        <dbReference type="ARBA" id="ARBA00022840"/>
    </source>
</evidence>
<dbReference type="AlphaFoldDB" id="A0A1I4S4K8"/>
<dbReference type="PANTHER" id="PTHR43284">
    <property type="entry name" value="ASPARAGINE SYNTHETASE (GLUTAMINE-HYDROLYZING)"/>
    <property type="match status" value="1"/>
</dbReference>
<comment type="catalytic activity">
    <reaction evidence="7">
        <text>L-aspartate + L-glutamine + ATP + H2O = L-asparagine + L-glutamate + AMP + diphosphate + H(+)</text>
        <dbReference type="Rhea" id="RHEA:12228"/>
        <dbReference type="ChEBI" id="CHEBI:15377"/>
        <dbReference type="ChEBI" id="CHEBI:15378"/>
        <dbReference type="ChEBI" id="CHEBI:29985"/>
        <dbReference type="ChEBI" id="CHEBI:29991"/>
        <dbReference type="ChEBI" id="CHEBI:30616"/>
        <dbReference type="ChEBI" id="CHEBI:33019"/>
        <dbReference type="ChEBI" id="CHEBI:58048"/>
        <dbReference type="ChEBI" id="CHEBI:58359"/>
        <dbReference type="ChEBI" id="CHEBI:456215"/>
        <dbReference type="EC" id="6.3.5.4"/>
    </reaction>
</comment>
<evidence type="ECO:0000256" key="8">
    <source>
        <dbReference type="PIRSR" id="PIRSR001589-2"/>
    </source>
</evidence>
<evidence type="ECO:0000256" key="1">
    <source>
        <dbReference type="ARBA" id="ARBA00005187"/>
    </source>
</evidence>
<dbReference type="GO" id="GO:0005829">
    <property type="term" value="C:cytosol"/>
    <property type="evidence" value="ECO:0007669"/>
    <property type="project" value="TreeGrafter"/>
</dbReference>
<dbReference type="Gene3D" id="3.40.50.620">
    <property type="entry name" value="HUPs"/>
    <property type="match status" value="1"/>
</dbReference>
<evidence type="ECO:0000313" key="12">
    <source>
        <dbReference type="Proteomes" id="UP000199556"/>
    </source>
</evidence>
<dbReference type="EC" id="6.3.5.4" evidence="3"/>
<dbReference type="CDD" id="cd00712">
    <property type="entry name" value="AsnB"/>
    <property type="match status" value="1"/>
</dbReference>
<dbReference type="PROSITE" id="PS51278">
    <property type="entry name" value="GATASE_TYPE_2"/>
    <property type="match status" value="1"/>
</dbReference>
<sequence>MVANGEIYNFKERREQLEREGYHFHTHSDSEVILRAYQAHGIDALPLLNGMFAFALYDTRNKRLILARDRQGMKPLYFLKQPGRFAFASEIKALRPLLDASPAMDEGAFIQYLHNQFSSGRQTILKDIQRVLPGECLIIDENLDIRFHRYWDATQIRPHKQSMDEAMEAFAPLMDQVMEEHVRSDVPYGLFLSGGVDSGLMLAELKRHQDGPLRTYSVGYHNADMDDELSAAARLARHFGTQHTEVRIDSEDLFHRIPFMTWATDELMRDYACIPTSFLAEAAGRDLKVVFTGEGGDEAFAGYGRYRESWPLRALKAFRSPGTGGFRSRGQWRHAPPQQVFSKELLNAHGARLQQIRAARARAPRDWDEITIRQYTDLVTALPDNLLTKVDRNLMAFSLEGRTPLLDHRIVEFGLSLPADLKISGGQGKRFLKRWAERDLPADLLYRPKKGFHVPVKSWLKGEFLEQLAQRLPENTGIQAWFTQDGVLDTLKRQKTHGDASREVFSLLQFAIWHKLFIEGDGSAPPIKADPLEWI</sequence>
<dbReference type="InterPro" id="IPR017932">
    <property type="entry name" value="GATase_2_dom"/>
</dbReference>
<dbReference type="EMBL" id="FOUO01000013">
    <property type="protein sequence ID" value="SFM59438.1"/>
    <property type="molecule type" value="Genomic_DNA"/>
</dbReference>
<dbReference type="InterPro" id="IPR051786">
    <property type="entry name" value="ASN_synthetase/amidase"/>
</dbReference>
<evidence type="ECO:0000259" key="10">
    <source>
        <dbReference type="PROSITE" id="PS51278"/>
    </source>
</evidence>
<proteinExistence type="inferred from homology"/>
<evidence type="ECO:0000256" key="9">
    <source>
        <dbReference type="PIRSR" id="PIRSR001589-3"/>
    </source>
</evidence>
<dbReference type="STRING" id="195064.SAMN05421721_1134"/>
<gene>
    <name evidence="11" type="ORF">SAMN05421721_1134</name>
</gene>
<dbReference type="InterPro" id="IPR006426">
    <property type="entry name" value="Asn_synth_AEB"/>
</dbReference>